<evidence type="ECO:0000256" key="4">
    <source>
        <dbReference type="ARBA" id="ARBA00022691"/>
    </source>
</evidence>
<dbReference type="CDD" id="cd21150">
    <property type="entry name" value="PUA_NSun6-like"/>
    <property type="match status" value="1"/>
</dbReference>
<dbReference type="Gene3D" id="3.40.50.150">
    <property type="entry name" value="Vaccinia Virus protein VP39"/>
    <property type="match status" value="1"/>
</dbReference>
<dbReference type="CDD" id="cd02440">
    <property type="entry name" value="AdoMet_MTases"/>
    <property type="match status" value="1"/>
</dbReference>
<organism evidence="8 9">
    <name type="scientific">Aplysia californica</name>
    <name type="common">California sea hare</name>
    <dbReference type="NCBI Taxonomy" id="6500"/>
    <lineage>
        <taxon>Eukaryota</taxon>
        <taxon>Metazoa</taxon>
        <taxon>Spiralia</taxon>
        <taxon>Lophotrochozoa</taxon>
        <taxon>Mollusca</taxon>
        <taxon>Gastropoda</taxon>
        <taxon>Heterobranchia</taxon>
        <taxon>Euthyneura</taxon>
        <taxon>Tectipleura</taxon>
        <taxon>Aplysiida</taxon>
        <taxon>Aplysioidea</taxon>
        <taxon>Aplysiidae</taxon>
        <taxon>Aplysia</taxon>
    </lineage>
</organism>
<dbReference type="InterPro" id="IPR018314">
    <property type="entry name" value="RsmB/NOL1/NOP2-like_CS"/>
</dbReference>
<keyword evidence="8" id="KW-1185">Reference proteome</keyword>
<dbReference type="InterPro" id="IPR001678">
    <property type="entry name" value="MeTrfase_RsmB-F_NOP2_dom"/>
</dbReference>
<evidence type="ECO:0000256" key="6">
    <source>
        <dbReference type="PROSITE-ProRule" id="PRU01023"/>
    </source>
</evidence>
<feature type="binding site" evidence="6">
    <location>
        <position position="310"/>
    </location>
    <ligand>
        <name>S-adenosyl-L-methionine</name>
        <dbReference type="ChEBI" id="CHEBI:59789"/>
    </ligand>
</feature>
<evidence type="ECO:0000313" key="9">
    <source>
        <dbReference type="RefSeq" id="XP_005094968.1"/>
    </source>
</evidence>
<dbReference type="RefSeq" id="XP_005094968.1">
    <property type="nucleotide sequence ID" value="XM_005094911.3"/>
</dbReference>
<evidence type="ECO:0000256" key="3">
    <source>
        <dbReference type="ARBA" id="ARBA00022679"/>
    </source>
</evidence>
<dbReference type="InterPro" id="IPR023267">
    <property type="entry name" value="RCMT"/>
</dbReference>
<dbReference type="SUPFAM" id="SSF53335">
    <property type="entry name" value="S-adenosyl-L-methionine-dependent methyltransferases"/>
    <property type="match status" value="1"/>
</dbReference>
<evidence type="ECO:0000256" key="1">
    <source>
        <dbReference type="ARBA" id="ARBA00007494"/>
    </source>
</evidence>
<keyword evidence="5 6" id="KW-0694">RNA-binding</keyword>
<dbReference type="PROSITE" id="PS01153">
    <property type="entry name" value="NOL1_NOP2_SUN"/>
    <property type="match status" value="1"/>
</dbReference>
<feature type="binding site" evidence="6">
    <location>
        <position position="255"/>
    </location>
    <ligand>
        <name>S-adenosyl-L-methionine</name>
        <dbReference type="ChEBI" id="CHEBI:59789"/>
    </ligand>
</feature>
<dbReference type="InterPro" id="IPR049560">
    <property type="entry name" value="MeTrfase_RsmB-F_NOP2_cat"/>
</dbReference>
<evidence type="ECO:0000313" key="8">
    <source>
        <dbReference type="Proteomes" id="UP000694888"/>
    </source>
</evidence>
<dbReference type="PROSITE" id="PS50890">
    <property type="entry name" value="PUA"/>
    <property type="match status" value="1"/>
</dbReference>
<gene>
    <name evidence="9" type="primary">LOC101851636</name>
</gene>
<proteinExistence type="inferred from homology"/>
<dbReference type="PANTHER" id="PTHR22807">
    <property type="entry name" value="NOP2 YEAST -RELATED NOL1/NOP2/FMU SUN DOMAIN-CONTAINING"/>
    <property type="match status" value="1"/>
</dbReference>
<keyword evidence="4 6" id="KW-0949">S-adenosyl-L-methionine</keyword>
<dbReference type="InterPro" id="IPR015947">
    <property type="entry name" value="PUA-like_sf"/>
</dbReference>
<comment type="similarity">
    <text evidence="1 6">Belongs to the class I-like SAM-binding methyltransferase superfamily. RsmB/NOP family.</text>
</comment>
<dbReference type="Gene3D" id="2.30.130.10">
    <property type="entry name" value="PUA domain"/>
    <property type="match status" value="1"/>
</dbReference>
<dbReference type="PANTHER" id="PTHR22807:SF34">
    <property type="entry name" value="TRNA (CYTOSINE(72)-C(5))-METHYLTRANSFERASE NSUN6"/>
    <property type="match status" value="1"/>
</dbReference>
<dbReference type="SUPFAM" id="SSF88697">
    <property type="entry name" value="PUA domain-like"/>
    <property type="match status" value="1"/>
</dbReference>
<evidence type="ECO:0000256" key="2">
    <source>
        <dbReference type="ARBA" id="ARBA00022603"/>
    </source>
</evidence>
<feature type="active site" description="Nucleophile" evidence="6">
    <location>
        <position position="360"/>
    </location>
</feature>
<feature type="binding site" evidence="6">
    <location>
        <begin position="231"/>
        <end position="237"/>
    </location>
    <ligand>
        <name>S-adenosyl-L-methionine</name>
        <dbReference type="ChEBI" id="CHEBI:59789"/>
    </ligand>
</feature>
<name>A0ABM0JJC2_APLCA</name>
<dbReference type="Proteomes" id="UP000694888">
    <property type="component" value="Unplaced"/>
</dbReference>
<dbReference type="GeneID" id="101851636"/>
<evidence type="ECO:0000256" key="5">
    <source>
        <dbReference type="ARBA" id="ARBA00022884"/>
    </source>
</evidence>
<dbReference type="Pfam" id="PF01189">
    <property type="entry name" value="Methyltr_RsmB-F"/>
    <property type="match status" value="1"/>
</dbReference>
<dbReference type="InterPro" id="IPR036974">
    <property type="entry name" value="PUA_sf"/>
</dbReference>
<dbReference type="InterPro" id="IPR002478">
    <property type="entry name" value="PUA"/>
</dbReference>
<evidence type="ECO:0000259" key="7">
    <source>
        <dbReference type="PROSITE" id="PS51686"/>
    </source>
</evidence>
<feature type="domain" description="SAM-dependent MTase RsmB/NOP-type" evidence="7">
    <location>
        <begin position="130"/>
        <end position="441"/>
    </location>
</feature>
<protein>
    <submittedName>
        <fullName evidence="9">tRNA (Cytosine(72)-C(5))-methyltransferase NSUN6</fullName>
    </submittedName>
</protein>
<keyword evidence="3 6" id="KW-0808">Transferase</keyword>
<reference evidence="9" key="1">
    <citation type="submission" date="2025-08" db="UniProtKB">
        <authorList>
            <consortium name="RefSeq"/>
        </authorList>
    </citation>
    <scope>IDENTIFICATION</scope>
</reference>
<dbReference type="Pfam" id="PF01472">
    <property type="entry name" value="PUA"/>
    <property type="match status" value="1"/>
</dbReference>
<keyword evidence="2 6" id="KW-0489">Methyltransferase</keyword>
<dbReference type="InterPro" id="IPR029063">
    <property type="entry name" value="SAM-dependent_MTases_sf"/>
</dbReference>
<dbReference type="PRINTS" id="PR02008">
    <property type="entry name" value="RCMTFAMILY"/>
</dbReference>
<accession>A0ABM0JJC2</accession>
<dbReference type="PROSITE" id="PS51686">
    <property type="entry name" value="SAM_MT_RSMB_NOP"/>
    <property type="match status" value="1"/>
</dbReference>
<sequence>MEELQLQPDVHTALVESFPKNSSNLSHLLKILCRPPLFSTLRINLQLTDITTAIEALRGVLAEQCKLTGMAEFTLYQHPVIDDCIIIENRGPFSLPQVEKEIVVDLSCGMAVLRGANVFAQGIMACPQNLRAGDTVSVFSDLDGKCLKGFAGKYPGRKFHVGNGVAQVARSDLFNASGGVRGIGILMTQPVYEAPAMNDLPFPWVFSQNLPSMACAHFLGPQPGERVLDMCAAPGGKTSHIAALMKNSGVVVALEKSSERASKMSNLMEKLGLDNVKCFQFDSTKAVSDISGPDDSPPYLPASFDRVLVDAPCSALGQRPCAVNRLSLNQLKSYPVLQHKILLSAVQLVRPGGVLVYSTCTVCVDENEDQVARLLTKCPDLELCDAPHKLGGPGLPGSKLKSELLSKVQRFDPSIQLTQPDVRECYNVDTIGFFIAVFRKRSSPDVYQHVKSEGSPGDKRQGKIT</sequence>
<feature type="binding site" evidence="6">
    <location>
        <position position="282"/>
    </location>
    <ligand>
        <name>S-adenosyl-L-methionine</name>
        <dbReference type="ChEBI" id="CHEBI:59789"/>
    </ligand>
</feature>